<dbReference type="AlphaFoldDB" id="A0A410JTW6"/>
<evidence type="ECO:0000313" key="3">
    <source>
        <dbReference type="Proteomes" id="UP000287701"/>
    </source>
</evidence>
<sequence>MNNKLFRTYGIILGLVVLVMMFFEFTKTPVSNWSKSYNEDSKDPFGLYIFDQEADSLFHGKLTRTSESPFEYEPADSTQTRNYLIIGKQISEEAKDKLLSEVEKGCNLFLASDNYYGKSMMSRILINSFYMEKIDTLNLNFINKRISPISLSHLNDVLLITHAKPNSLNVLGTIKSDSENKFSSFFIEIPLGKGKIYFLSTPEIFTNYGILNGENYKAIPKILGYLPNQETIWFQNRSNKEWKYQNSILRVIFENPPLKWAWRLFLLGLIIFMIFTAKRKQRIIPIIPPVKNESAEFVKNISNLYLQEGNTKDMAQKKALYFLQKVRSELMIPTDELNQKFIERLHIKTMQPHETVQEAVRLLTKAIHPKAPVHEDELIKMNKILDQIYKS</sequence>
<evidence type="ECO:0000256" key="1">
    <source>
        <dbReference type="SAM" id="Phobius"/>
    </source>
</evidence>
<name>A0A410JTW6_ORNRH</name>
<feature type="transmembrane region" description="Helical" evidence="1">
    <location>
        <begin position="260"/>
        <end position="277"/>
    </location>
</feature>
<keyword evidence="1" id="KW-0812">Transmembrane</keyword>
<protein>
    <recommendedName>
        <fullName evidence="4">DUF4350 domain-containing protein</fullName>
    </recommendedName>
</protein>
<dbReference type="RefSeq" id="WP_128502078.1">
    <property type="nucleotide sequence ID" value="NZ_CP035107.1"/>
</dbReference>
<evidence type="ECO:0008006" key="4">
    <source>
        <dbReference type="Google" id="ProtNLM"/>
    </source>
</evidence>
<evidence type="ECO:0000313" key="2">
    <source>
        <dbReference type="EMBL" id="QAR31646.1"/>
    </source>
</evidence>
<reference evidence="2 3" key="1">
    <citation type="submission" date="2019-01" db="EMBL/GenBank/DDBJ databases">
        <title>Whole Genome of Ornithobacterium rhinotracheale FARPER-174b.</title>
        <authorList>
            <person name="Tataje-Lavanda L.A."/>
            <person name="Montalvan A."/>
            <person name="Montesinos R."/>
            <person name="Zimic M."/>
            <person name="Fernandez-Sanchez M."/>
            <person name="Fernandez-Diaz M."/>
        </authorList>
    </citation>
    <scope>NUCLEOTIDE SEQUENCE [LARGE SCALE GENOMIC DNA]</scope>
    <source>
        <strain evidence="2 3">FARPER-174b</strain>
    </source>
</reference>
<dbReference type="Proteomes" id="UP000287701">
    <property type="component" value="Chromosome"/>
</dbReference>
<dbReference type="EMBL" id="CP035107">
    <property type="protein sequence ID" value="QAR31646.1"/>
    <property type="molecule type" value="Genomic_DNA"/>
</dbReference>
<gene>
    <name evidence="2" type="ORF">EQP59_09975</name>
</gene>
<keyword evidence="1" id="KW-0472">Membrane</keyword>
<keyword evidence="1" id="KW-1133">Transmembrane helix</keyword>
<accession>A0A410JTW6</accession>
<dbReference type="OrthoDB" id="1111222at2"/>
<organism evidence="2 3">
    <name type="scientific">Ornithobacterium rhinotracheale</name>
    <dbReference type="NCBI Taxonomy" id="28251"/>
    <lineage>
        <taxon>Bacteria</taxon>
        <taxon>Pseudomonadati</taxon>
        <taxon>Bacteroidota</taxon>
        <taxon>Flavobacteriia</taxon>
        <taxon>Flavobacteriales</taxon>
        <taxon>Weeksellaceae</taxon>
        <taxon>Ornithobacterium</taxon>
    </lineage>
</organism>
<proteinExistence type="predicted"/>
<feature type="transmembrane region" description="Helical" evidence="1">
    <location>
        <begin position="6"/>
        <end position="25"/>
    </location>
</feature>